<dbReference type="InterPro" id="IPR013892">
    <property type="entry name" value="Cyt_c_biogenesis_Cmc1-like"/>
</dbReference>
<gene>
    <name evidence="4" type="ORF">KQ657_004069</name>
</gene>
<comment type="caution">
    <text evidence="4">The sequence shown here is derived from an EMBL/GenBank/DDBJ whole genome shotgun (WGS) entry which is preliminary data.</text>
</comment>
<keyword evidence="2" id="KW-1015">Disulfide bond</keyword>
<evidence type="ECO:0000313" key="4">
    <source>
        <dbReference type="EMBL" id="KAG7194959.1"/>
    </source>
</evidence>
<proteinExistence type="inferred from homology"/>
<dbReference type="EMBL" id="JAHMUF010000005">
    <property type="protein sequence ID" value="KAG7194959.1"/>
    <property type="molecule type" value="Genomic_DNA"/>
</dbReference>
<dbReference type="GO" id="GO:0005743">
    <property type="term" value="C:mitochondrial inner membrane"/>
    <property type="evidence" value="ECO:0007669"/>
    <property type="project" value="UniProtKB-SubCell"/>
</dbReference>
<name>A0A9P7VBL0_9ASCO</name>
<keyword evidence="3" id="KW-0472">Membrane</keyword>
<keyword evidence="3" id="KW-0999">Mitochondrion inner membrane</keyword>
<dbReference type="Proteomes" id="UP000790833">
    <property type="component" value="Unassembled WGS sequence"/>
</dbReference>
<organism evidence="4 5">
    <name type="scientific">Scheffersomyces spartinae</name>
    <dbReference type="NCBI Taxonomy" id="45513"/>
    <lineage>
        <taxon>Eukaryota</taxon>
        <taxon>Fungi</taxon>
        <taxon>Dikarya</taxon>
        <taxon>Ascomycota</taxon>
        <taxon>Saccharomycotina</taxon>
        <taxon>Pichiomycetes</taxon>
        <taxon>Debaryomycetaceae</taxon>
        <taxon>Scheffersomyces</taxon>
    </lineage>
</organism>
<dbReference type="RefSeq" id="XP_043050506.1">
    <property type="nucleotide sequence ID" value="XM_043194755.1"/>
</dbReference>
<accession>A0A9P7VBL0</accession>
<protein>
    <recommendedName>
        <fullName evidence="3">COX assembly mitochondrial protein</fullName>
    </recommendedName>
</protein>
<reference evidence="4" key="1">
    <citation type="submission" date="2021-03" db="EMBL/GenBank/DDBJ databases">
        <authorList>
            <person name="Palmer J.M."/>
        </authorList>
    </citation>
    <scope>NUCLEOTIDE SEQUENCE</scope>
    <source>
        <strain evidence="4">ARV_011</strain>
    </source>
</reference>
<evidence type="ECO:0000256" key="1">
    <source>
        <dbReference type="ARBA" id="ARBA00007347"/>
    </source>
</evidence>
<sequence>MHPQLDKTRFEPCEKLMDALEECHNQEFLKQSLGLCNFEKDELAKCLHYTRVNDSKERIKIARERSKLKEETQKQRHEELYGKDGYLKKMIEQEAAKKLAKEGK</sequence>
<dbReference type="Pfam" id="PF08583">
    <property type="entry name" value="Cmc1"/>
    <property type="match status" value="1"/>
</dbReference>
<comment type="function">
    <text evidence="3">Required for mitochondrial cytochrome c oxidase (COX) assembly and respiration.</text>
</comment>
<comment type="subcellular location">
    <subcellularLocation>
        <location evidence="3">Mitochondrion inner membrane</location>
    </subcellularLocation>
</comment>
<dbReference type="AlphaFoldDB" id="A0A9P7VBL0"/>
<dbReference type="OrthoDB" id="532630at2759"/>
<keyword evidence="3" id="KW-0143">Chaperone</keyword>
<comment type="similarity">
    <text evidence="1 3">Belongs to the CMC family.</text>
</comment>
<dbReference type="GeneID" id="66117443"/>
<evidence type="ECO:0000256" key="2">
    <source>
        <dbReference type="ARBA" id="ARBA00023157"/>
    </source>
</evidence>
<evidence type="ECO:0000313" key="5">
    <source>
        <dbReference type="Proteomes" id="UP000790833"/>
    </source>
</evidence>
<keyword evidence="5" id="KW-1185">Reference proteome</keyword>
<evidence type="ECO:0000256" key="3">
    <source>
        <dbReference type="RuleBase" id="RU364104"/>
    </source>
</evidence>
<keyword evidence="3" id="KW-0496">Mitochondrion</keyword>